<evidence type="ECO:0000313" key="8">
    <source>
        <dbReference type="Proteomes" id="UP001296873"/>
    </source>
</evidence>
<evidence type="ECO:0000256" key="5">
    <source>
        <dbReference type="SAM" id="MobiDB-lite"/>
    </source>
</evidence>
<keyword evidence="8" id="KW-1185">Reference proteome</keyword>
<keyword evidence="1" id="KW-0678">Repressor</keyword>
<gene>
    <name evidence="7" type="ORF">CKO28_08800</name>
</gene>
<keyword evidence="2" id="KW-0805">Transcription regulation</keyword>
<dbReference type="PROSITE" id="PS00894">
    <property type="entry name" value="HTH_DEOR_1"/>
    <property type="match status" value="1"/>
</dbReference>
<dbReference type="InterPro" id="IPR050313">
    <property type="entry name" value="Carb_Metab_HTH_regulators"/>
</dbReference>
<feature type="region of interest" description="Disordered" evidence="5">
    <location>
        <begin position="1"/>
        <end position="56"/>
    </location>
</feature>
<dbReference type="InterPro" id="IPR001034">
    <property type="entry name" value="DeoR_HTH"/>
</dbReference>
<dbReference type="InterPro" id="IPR036388">
    <property type="entry name" value="WH-like_DNA-bd_sf"/>
</dbReference>
<dbReference type="EMBL" id="NRRL01000017">
    <property type="protein sequence ID" value="MBK1668133.1"/>
    <property type="molecule type" value="Genomic_DNA"/>
</dbReference>
<dbReference type="NCBIfam" id="NF008154">
    <property type="entry name" value="PRK10906.1"/>
    <property type="match status" value="1"/>
</dbReference>
<proteinExistence type="predicted"/>
<feature type="compositionally biased region" description="Low complexity" evidence="5">
    <location>
        <begin position="305"/>
        <end position="315"/>
    </location>
</feature>
<keyword evidence="3" id="KW-0238">DNA-binding</keyword>
<name>A0ABS1DF22_9PROT</name>
<feature type="region of interest" description="Disordered" evidence="5">
    <location>
        <begin position="305"/>
        <end position="330"/>
    </location>
</feature>
<evidence type="ECO:0000259" key="6">
    <source>
        <dbReference type="PROSITE" id="PS51000"/>
    </source>
</evidence>
<dbReference type="Gene3D" id="1.10.10.10">
    <property type="entry name" value="Winged helix-like DNA-binding domain superfamily/Winged helix DNA-binding domain"/>
    <property type="match status" value="1"/>
</dbReference>
<dbReference type="InterPro" id="IPR037171">
    <property type="entry name" value="NagB/RpiA_transferase-like"/>
</dbReference>
<feature type="compositionally biased region" description="Basic and acidic residues" evidence="5">
    <location>
        <begin position="317"/>
        <end position="330"/>
    </location>
</feature>
<dbReference type="RefSeq" id="WP_200340303.1">
    <property type="nucleotide sequence ID" value="NZ_NRRL01000017.1"/>
</dbReference>
<sequence>MPHSLNKPAQTGPEADSGPTPEDPAAATPPPGTAPDPDDRPAAAGHGARAGFKQPTARQERILELVRRRGFVSIEALARTFDVTPQTIRRDINQLCELELLRRYHGGAGLPSSVENLAYQTRQVLWQGEKQAIARAVAEQVPDEASLFINIGTTTEEVAKALMGHRGLRVITNNLNVASIMSSKPDFEVTVAGGLVRQRDRGIVGEATIDLIGQFKLDFGIIGISGIDADGTLLDFDYREVRVARAIMENSRQVFLVADHTKFGRNAMVRLGSLTQLSAVFTDRAPPEPIRDLLKQADVQLRIAPAPDDAQSAADGTPRDPETALPPGER</sequence>
<evidence type="ECO:0000256" key="4">
    <source>
        <dbReference type="ARBA" id="ARBA00023163"/>
    </source>
</evidence>
<comment type="caution">
    <text evidence="7">The sequence shown here is derived from an EMBL/GenBank/DDBJ whole genome shotgun (WGS) entry which is preliminary data.</text>
</comment>
<dbReference type="InterPro" id="IPR036390">
    <property type="entry name" value="WH_DNA-bd_sf"/>
</dbReference>
<dbReference type="PANTHER" id="PTHR30363:SF4">
    <property type="entry name" value="GLYCEROL-3-PHOSPHATE REGULON REPRESSOR"/>
    <property type="match status" value="1"/>
</dbReference>
<dbReference type="SUPFAM" id="SSF100950">
    <property type="entry name" value="NagB/RpiA/CoA transferase-like"/>
    <property type="match status" value="1"/>
</dbReference>
<protein>
    <submittedName>
        <fullName evidence="7">DeoR/GlpR family transcriptional regulator</fullName>
    </submittedName>
</protein>
<evidence type="ECO:0000256" key="1">
    <source>
        <dbReference type="ARBA" id="ARBA00022491"/>
    </source>
</evidence>
<accession>A0ABS1DF22</accession>
<dbReference type="InterPro" id="IPR018356">
    <property type="entry name" value="Tscrpt_reg_HTH_DeoR_CS"/>
</dbReference>
<keyword evidence="4" id="KW-0804">Transcription</keyword>
<feature type="compositionally biased region" description="Low complexity" evidence="5">
    <location>
        <begin position="42"/>
        <end position="51"/>
    </location>
</feature>
<feature type="domain" description="HTH deoR-type" evidence="6">
    <location>
        <begin position="55"/>
        <end position="110"/>
    </location>
</feature>
<evidence type="ECO:0000256" key="3">
    <source>
        <dbReference type="ARBA" id="ARBA00023125"/>
    </source>
</evidence>
<dbReference type="SUPFAM" id="SSF46785">
    <property type="entry name" value="Winged helix' DNA-binding domain"/>
    <property type="match status" value="1"/>
</dbReference>
<dbReference type="SMART" id="SM00420">
    <property type="entry name" value="HTH_DEOR"/>
    <property type="match status" value="1"/>
</dbReference>
<reference evidence="7 8" key="1">
    <citation type="journal article" date="2020" name="Microorganisms">
        <title>Osmotic Adaptation and Compatible Solute Biosynthesis of Phototrophic Bacteria as Revealed from Genome Analyses.</title>
        <authorList>
            <person name="Imhoff J.F."/>
            <person name="Rahn T."/>
            <person name="Kunzel S."/>
            <person name="Keller A."/>
            <person name="Neulinger S.C."/>
        </authorList>
    </citation>
    <scope>NUCLEOTIDE SEQUENCE [LARGE SCALE GENOMIC DNA]</scope>
    <source>
        <strain evidence="7 8">DSM 9895</strain>
    </source>
</reference>
<dbReference type="Gene3D" id="3.30.750.70">
    <property type="entry name" value="4-hydroxybutyrate coenzyme like domains"/>
    <property type="match status" value="1"/>
</dbReference>
<evidence type="ECO:0000256" key="2">
    <source>
        <dbReference type="ARBA" id="ARBA00023015"/>
    </source>
</evidence>
<evidence type="ECO:0000313" key="7">
    <source>
        <dbReference type="EMBL" id="MBK1668133.1"/>
    </source>
</evidence>
<dbReference type="InterPro" id="IPR014036">
    <property type="entry name" value="DeoR-like_C"/>
</dbReference>
<dbReference type="Proteomes" id="UP001296873">
    <property type="component" value="Unassembled WGS sequence"/>
</dbReference>
<organism evidence="7 8">
    <name type="scientific">Rhodovibrio sodomensis</name>
    <dbReference type="NCBI Taxonomy" id="1088"/>
    <lineage>
        <taxon>Bacteria</taxon>
        <taxon>Pseudomonadati</taxon>
        <taxon>Pseudomonadota</taxon>
        <taxon>Alphaproteobacteria</taxon>
        <taxon>Rhodospirillales</taxon>
        <taxon>Rhodovibrionaceae</taxon>
        <taxon>Rhodovibrio</taxon>
    </lineage>
</organism>
<dbReference type="PRINTS" id="PR00037">
    <property type="entry name" value="HTHLACR"/>
</dbReference>
<dbReference type="PANTHER" id="PTHR30363">
    <property type="entry name" value="HTH-TYPE TRANSCRIPTIONAL REGULATOR SRLR-RELATED"/>
    <property type="match status" value="1"/>
</dbReference>
<dbReference type="PROSITE" id="PS51000">
    <property type="entry name" value="HTH_DEOR_2"/>
    <property type="match status" value="1"/>
</dbReference>
<dbReference type="SMART" id="SM01134">
    <property type="entry name" value="DeoRC"/>
    <property type="match status" value="1"/>
</dbReference>
<dbReference type="Pfam" id="PF08220">
    <property type="entry name" value="HTH_DeoR"/>
    <property type="match status" value="1"/>
</dbReference>
<dbReference type="Pfam" id="PF00455">
    <property type="entry name" value="DeoRC"/>
    <property type="match status" value="1"/>
</dbReference>